<dbReference type="AlphaFoldDB" id="A0A5Q0LNH0"/>
<proteinExistence type="predicted"/>
<dbReference type="InterPro" id="IPR011990">
    <property type="entry name" value="TPR-like_helical_dom_sf"/>
</dbReference>
<dbReference type="EMBL" id="CP045643">
    <property type="protein sequence ID" value="QFZ78059.1"/>
    <property type="molecule type" value="Genomic_DNA"/>
</dbReference>
<reference evidence="2 3" key="1">
    <citation type="submission" date="2019-10" db="EMBL/GenBank/DDBJ databases">
        <title>A novel species.</title>
        <authorList>
            <person name="Gao J."/>
        </authorList>
    </citation>
    <scope>NUCLEOTIDE SEQUENCE [LARGE SCALE GENOMIC DNA]</scope>
    <source>
        <strain evidence="2 3">QMT-28</strain>
    </source>
</reference>
<accession>A0A5Q0LNH0</accession>
<dbReference type="PRINTS" id="PR00368">
    <property type="entry name" value="FADPNR"/>
</dbReference>
<dbReference type="PRINTS" id="PR00411">
    <property type="entry name" value="PNDRDTASEI"/>
</dbReference>
<dbReference type="SUPFAM" id="SSF48452">
    <property type="entry name" value="TPR-like"/>
    <property type="match status" value="1"/>
</dbReference>
<dbReference type="InterPro" id="IPR038732">
    <property type="entry name" value="HpyO/CreE_NAD-binding"/>
</dbReference>
<feature type="domain" description="FAD-dependent urate hydroxylase HpyO/Asp monooxygenase CreE-like FAD/NAD(P)-binding" evidence="1">
    <location>
        <begin position="11"/>
        <end position="161"/>
    </location>
</feature>
<gene>
    <name evidence="2" type="ORF">GFH48_36465</name>
</gene>
<dbReference type="Gene3D" id="3.50.50.60">
    <property type="entry name" value="FAD/NAD(P)-binding domain"/>
    <property type="match status" value="1"/>
</dbReference>
<dbReference type="Proteomes" id="UP000326179">
    <property type="component" value="Chromosome"/>
</dbReference>
<dbReference type="PANTHER" id="PTHR40254">
    <property type="entry name" value="BLR0577 PROTEIN"/>
    <property type="match status" value="1"/>
</dbReference>
<dbReference type="InterPro" id="IPR052189">
    <property type="entry name" value="L-asp_N-monooxygenase_NS-form"/>
</dbReference>
<dbReference type="Gene3D" id="1.25.40.10">
    <property type="entry name" value="Tetratricopeptide repeat domain"/>
    <property type="match status" value="1"/>
</dbReference>
<evidence type="ECO:0000313" key="3">
    <source>
        <dbReference type="Proteomes" id="UP000326179"/>
    </source>
</evidence>
<evidence type="ECO:0000259" key="1">
    <source>
        <dbReference type="Pfam" id="PF13454"/>
    </source>
</evidence>
<keyword evidence="3" id="KW-1185">Reference proteome</keyword>
<organism evidence="2 3">
    <name type="scientific">Streptomyces fagopyri</name>
    <dbReference type="NCBI Taxonomy" id="2662397"/>
    <lineage>
        <taxon>Bacteria</taxon>
        <taxon>Bacillati</taxon>
        <taxon>Actinomycetota</taxon>
        <taxon>Actinomycetes</taxon>
        <taxon>Kitasatosporales</taxon>
        <taxon>Streptomycetaceae</taxon>
        <taxon>Streptomyces</taxon>
    </lineage>
</organism>
<dbReference type="InterPro" id="IPR036188">
    <property type="entry name" value="FAD/NAD-bd_sf"/>
</dbReference>
<dbReference type="RefSeq" id="WP_153292239.1">
    <property type="nucleotide sequence ID" value="NZ_CP045643.1"/>
</dbReference>
<protein>
    <submittedName>
        <fullName evidence="2">Lycopene cyclase</fullName>
    </submittedName>
</protein>
<dbReference type="PANTHER" id="PTHR40254:SF1">
    <property type="entry name" value="BLR0577 PROTEIN"/>
    <property type="match status" value="1"/>
</dbReference>
<evidence type="ECO:0000313" key="2">
    <source>
        <dbReference type="EMBL" id="QFZ78059.1"/>
    </source>
</evidence>
<dbReference type="Pfam" id="PF13454">
    <property type="entry name" value="NAD_binding_9"/>
    <property type="match status" value="1"/>
</dbReference>
<name>A0A5Q0LNH0_9ACTN</name>
<dbReference type="KEGG" id="sfy:GFH48_36465"/>
<dbReference type="SUPFAM" id="SSF51905">
    <property type="entry name" value="FAD/NAD(P)-binding domain"/>
    <property type="match status" value="1"/>
</dbReference>
<sequence>MSWISKKRRVAVVGAGAAGTLTAARLLKTAAARRLPLEVVLVDPCAEAGRGVAYRTEDPRHVLNVPAGRMSADPDDPDHFTRWLAERGWPEDASTEFVPRAQFGAYLAHVLAAAATCPGPARLRRRAARAVGIRRGGPALQLDLGPDGILTADAVVLATGNPPPSQAWAPAGLRGAEAFVPDPWAPGALDSLPVDDDILLVGTGLTMVDMALTLARPGRVVRAVSRHGLLPRVHTSTPASIPAPRLEPKQGYAALRRDVLVHLARCRRESGDWRVGVDSLRPITAQLWQRLDPADQARFLTEDQRLWEVHRHRIPPRSAKILQQLLDAGQMTADAGEVAAATSEGRRLRVMLTDGRTLRVGAVLNCTSTPLRPSDSDDPLITELLASGLAVPGPHGIGFATDDEGRLLTGATGSPPPLWTLGSPRRGTLLESTAVPEIRGQAKAVARAVVDGLYPARNRRQSRQSDLYGLPLTTSAEAARLYNQGLERILQGGTGAPELLANAVQVDPGFGVAHAAQALLGHECGADINVAASLRSAQAAARDRGGDRERSLVAAVTALIAAPPETGSRAVLRHIAAFPRDALVVSVAIPTISFNGVTSAEQTWQLVDDLRTHYGDDWWFTGQAAFVRQEQGRWLEAEELATRALAAQPAAGHAVHALAHVHYETGHHEHGRAWIDAWLRRHGSRSAYRAHFSWHAGLHELMLDDREAVNRRYHEQLAPSRVTGSRLLVDSASLLWRCAVTGRWDGPLPLQAVLAAAPSEWLDRPPTPFAAMHSAIALAAGADPGGLDRLRRQATAHSSPVFREVIAPLCEALEAMAQQRWRTSITLLRGLLPHLAVLGGSAAQHEVVEEMLIRALLEDNRGFEAARILEARLDRRPSPLDRSRLMDALRPRSLAATVASV</sequence>